<keyword evidence="16" id="KW-0862">Zinc</keyword>
<evidence type="ECO:0000256" key="13">
    <source>
        <dbReference type="ARBA" id="ARBA00022932"/>
    </source>
</evidence>
<evidence type="ECO:0000256" key="10">
    <source>
        <dbReference type="ARBA" id="ARBA00022842"/>
    </source>
</evidence>
<evidence type="ECO:0000256" key="15">
    <source>
        <dbReference type="ARBA" id="ARBA00023172"/>
    </source>
</evidence>
<gene>
    <name evidence="20" type="ORF">KY290_007782</name>
</gene>
<dbReference type="InterPro" id="IPR056924">
    <property type="entry name" value="SH3_Tf2-1"/>
</dbReference>
<dbReference type="CDD" id="cd01647">
    <property type="entry name" value="RT_LTR"/>
    <property type="match status" value="1"/>
</dbReference>
<dbReference type="Gene3D" id="1.10.340.70">
    <property type="match status" value="1"/>
</dbReference>
<dbReference type="Gene3D" id="3.30.70.270">
    <property type="match status" value="1"/>
</dbReference>
<dbReference type="Pfam" id="PF17917">
    <property type="entry name" value="RT_RNaseH"/>
    <property type="match status" value="1"/>
</dbReference>
<dbReference type="PROSITE" id="PS50994">
    <property type="entry name" value="INTEGRASE"/>
    <property type="match status" value="1"/>
</dbReference>
<dbReference type="InterPro" id="IPR043128">
    <property type="entry name" value="Rev_trsase/Diguanyl_cyclase"/>
</dbReference>
<evidence type="ECO:0000256" key="3">
    <source>
        <dbReference type="ARBA" id="ARBA00022679"/>
    </source>
</evidence>
<evidence type="ECO:0000256" key="2">
    <source>
        <dbReference type="ARBA" id="ARBA00022670"/>
    </source>
</evidence>
<feature type="domain" description="CCHC-type" evidence="18">
    <location>
        <begin position="201"/>
        <end position="216"/>
    </location>
</feature>
<keyword evidence="10" id="KW-0460">Magnesium</keyword>
<feature type="domain" description="Integrase catalytic" evidence="19">
    <location>
        <begin position="820"/>
        <end position="946"/>
    </location>
</feature>
<dbReference type="InterPro" id="IPR021109">
    <property type="entry name" value="Peptidase_aspartic_dom_sf"/>
</dbReference>
<dbReference type="InterPro" id="IPR043502">
    <property type="entry name" value="DNA/RNA_pol_sf"/>
</dbReference>
<dbReference type="Pfam" id="PF17921">
    <property type="entry name" value="Integrase_H2C2"/>
    <property type="match status" value="1"/>
</dbReference>
<dbReference type="SUPFAM" id="SSF53098">
    <property type="entry name" value="Ribonuclease H-like"/>
    <property type="match status" value="1"/>
</dbReference>
<dbReference type="SMART" id="SM00343">
    <property type="entry name" value="ZnF_C2HC"/>
    <property type="match status" value="1"/>
</dbReference>
<dbReference type="Pfam" id="PF00098">
    <property type="entry name" value="zf-CCHC"/>
    <property type="match status" value="1"/>
</dbReference>
<keyword evidence="3" id="KW-0808">Transferase</keyword>
<keyword evidence="7" id="KW-0064">Aspartyl protease</keyword>
<dbReference type="InterPro" id="IPR023780">
    <property type="entry name" value="Chromo_domain"/>
</dbReference>
<dbReference type="InterPro" id="IPR050951">
    <property type="entry name" value="Retrovirus_Pol_polyprotein"/>
</dbReference>
<dbReference type="InterPro" id="IPR012337">
    <property type="entry name" value="RNaseH-like_sf"/>
</dbReference>
<dbReference type="InterPro" id="IPR041373">
    <property type="entry name" value="RT_RNaseH"/>
</dbReference>
<evidence type="ECO:0000256" key="17">
    <source>
        <dbReference type="SAM" id="MobiDB-lite"/>
    </source>
</evidence>
<keyword evidence="14" id="KW-0238">DNA-binding</keyword>
<organism evidence="20 21">
    <name type="scientific">Solanum tuberosum</name>
    <name type="common">Potato</name>
    <dbReference type="NCBI Taxonomy" id="4113"/>
    <lineage>
        <taxon>Eukaryota</taxon>
        <taxon>Viridiplantae</taxon>
        <taxon>Streptophyta</taxon>
        <taxon>Embryophyta</taxon>
        <taxon>Tracheophyta</taxon>
        <taxon>Spermatophyta</taxon>
        <taxon>Magnoliopsida</taxon>
        <taxon>eudicotyledons</taxon>
        <taxon>Gunneridae</taxon>
        <taxon>Pentapetalae</taxon>
        <taxon>asterids</taxon>
        <taxon>lamiids</taxon>
        <taxon>Solanales</taxon>
        <taxon>Solanaceae</taxon>
        <taxon>Solanoideae</taxon>
        <taxon>Solaneae</taxon>
        <taxon>Solanum</taxon>
    </lineage>
</organism>
<dbReference type="Gene3D" id="3.30.420.10">
    <property type="entry name" value="Ribonuclease H-like superfamily/Ribonuclease H"/>
    <property type="match status" value="1"/>
</dbReference>
<reference evidence="20 21" key="1">
    <citation type="journal article" date="2021" name="bioRxiv">
        <title>Chromosome-scale and haplotype-resolved genome assembly of a tetraploid potato cultivar.</title>
        <authorList>
            <person name="Sun H."/>
            <person name="Jiao W.-B."/>
            <person name="Krause K."/>
            <person name="Campoy J.A."/>
            <person name="Goel M."/>
            <person name="Folz-Donahue K."/>
            <person name="Kukat C."/>
            <person name="Huettel B."/>
            <person name="Schneeberger K."/>
        </authorList>
    </citation>
    <scope>NUCLEOTIDE SEQUENCE [LARGE SCALE GENOMIC DNA]</scope>
    <source>
        <strain evidence="20">SolTubOtavaFocal</strain>
        <tissue evidence="20">Leaves</tissue>
    </source>
</reference>
<evidence type="ECO:0000259" key="18">
    <source>
        <dbReference type="PROSITE" id="PS50158"/>
    </source>
</evidence>
<dbReference type="Pfam" id="PF00385">
    <property type="entry name" value="Chromo"/>
    <property type="match status" value="1"/>
</dbReference>
<dbReference type="InterPro" id="IPR036397">
    <property type="entry name" value="RNaseH_sf"/>
</dbReference>
<dbReference type="InterPro" id="IPR001878">
    <property type="entry name" value="Znf_CCHC"/>
</dbReference>
<evidence type="ECO:0000313" key="21">
    <source>
        <dbReference type="Proteomes" id="UP000826656"/>
    </source>
</evidence>
<sequence>MHVTDTVRVELAAYQMKNVARTWFDQWKGGRVEDAPPASWACFEEAFLGRFFRRELKEAKMVKDMRSRMGLFVAGLGCLSSKEGRATMLIGDMDISRLMVYVQQVEEEKLRDRGEFENKKAKTGNESGQQKGSKQKGLAPSPVSAPAPKNKCEFNGQNSQNFRARPAQSQGSVAQGGNWAPVCGRCGRSHSCKCRDSRTGCFKCGQEGHLMKECPKNKQGSGNPSNRAQSSSVAPLDSAAPRGTTFGTGGGSNRLYAITSRQEQENSPDVVIGMIRVFDFTVYALLDPGVSLSFVTSYVAMNFNVLPEQLSESFSVSTPVGESILAERVYRDCPISVNHKSTMADLIELDMVDFDVILGMDWLHSCYASVDCRTQVVKFQFPNESVLEWSNSSAVPKGRFISYLKARMLVLKGCIYHLVRVNDSSVEVPHIQSVPIVKEFPEVFPDDLPGVPPEREIDFSIDIIPDTRLISIPPYRMAPAELKELKQQLKDLLNKGFIRPSISPWGAPVLFVRKKDGSLRICIDYHQLNKVTIKNKSGYHQLRVRECDIPKTAFRTRYGHYEFLVMSFGLTNAPAAFMDLMNRIFKPYLVMFVIIFIDDILIYSTNEENHASHLRIVLQTLKDKELYTKFSKLQNWPRPTSPTDIRSFLGLTGYYRRKSFQELKKRLTTAPVLTLPEVFTLKICRHYLYGVHVDIFTDHKRLQYVFTQKELNLRQMRWLELLKDYDMSILYHPGKANVVVDALSRMSMGSTTHVEEEKKELAKYVHRLARLGVRLMDSTEGGIVVTNGAESSLVYQGRLCVPMVDGLQERIMEEAHSSRYSIHPNSTKIYRDLREVYWWSGLPRSRRQHDSIWVIVDRMTKSAHFLSAKTTHSAEDYARLYIQEVVRLHGIPVSIISDTGAQFTAQFWKSFQKGLGLNVNLSTAFHPQTDGQAERTIQTLEDIIQMAPYEALYGRRCRSPIGWFEVGEAGLIGPDLVHQAMEKVKVIQERLKMAQSRQKSYTDVRRRALEFEVDDWVYLKVSPMKGVMRFGKKGKLSPRYIGPYRIAKRIGNIAYELELPQELAAVNPVFHISMLKKCMGDPSLIIPTENIGIKDSLSYEEILIQILDRQVRKLRTKEVASVKVLWRNQFVEEATWEAEEDMKKRYPHLFESEESAHQGVVPDMVGNLLEGSFQRHQVCTISSSDE</sequence>
<evidence type="ECO:0000256" key="4">
    <source>
        <dbReference type="ARBA" id="ARBA00022695"/>
    </source>
</evidence>
<evidence type="ECO:0000256" key="8">
    <source>
        <dbReference type="ARBA" id="ARBA00022759"/>
    </source>
</evidence>
<keyword evidence="4" id="KW-0548">Nucleotidyltransferase</keyword>
<dbReference type="Proteomes" id="UP000826656">
    <property type="component" value="Unassembled WGS sequence"/>
</dbReference>
<keyword evidence="5" id="KW-0540">Nuclease</keyword>
<dbReference type="Gene3D" id="3.10.10.10">
    <property type="entry name" value="HIV Type 1 Reverse Transcriptase, subunit A, domain 1"/>
    <property type="match status" value="2"/>
</dbReference>
<keyword evidence="15" id="KW-0233">DNA recombination</keyword>
<evidence type="ECO:0000256" key="12">
    <source>
        <dbReference type="ARBA" id="ARBA00022918"/>
    </source>
</evidence>
<keyword evidence="12" id="KW-0695">RNA-directed DNA polymerase</keyword>
<dbReference type="PANTHER" id="PTHR37984:SF5">
    <property type="entry name" value="PROTEIN NYNRIN-LIKE"/>
    <property type="match status" value="1"/>
</dbReference>
<dbReference type="InterPro" id="IPR041588">
    <property type="entry name" value="Integrase_H2C2"/>
</dbReference>
<dbReference type="Pfam" id="PF24626">
    <property type="entry name" value="SH3_Tf2-1"/>
    <property type="match status" value="1"/>
</dbReference>
<dbReference type="Pfam" id="PF08284">
    <property type="entry name" value="RVP_2"/>
    <property type="match status" value="1"/>
</dbReference>
<evidence type="ECO:0000256" key="7">
    <source>
        <dbReference type="ARBA" id="ARBA00022750"/>
    </source>
</evidence>
<evidence type="ECO:0000259" key="19">
    <source>
        <dbReference type="PROSITE" id="PS50994"/>
    </source>
</evidence>
<dbReference type="PROSITE" id="PS50158">
    <property type="entry name" value="ZF_CCHC"/>
    <property type="match status" value="1"/>
</dbReference>
<dbReference type="PANTHER" id="PTHR37984">
    <property type="entry name" value="PROTEIN CBG26694"/>
    <property type="match status" value="1"/>
</dbReference>
<dbReference type="InterPro" id="IPR000477">
    <property type="entry name" value="RT_dom"/>
</dbReference>
<feature type="region of interest" description="Disordered" evidence="17">
    <location>
        <begin position="215"/>
        <end position="252"/>
    </location>
</feature>
<keyword evidence="16" id="KW-0863">Zinc-finger</keyword>
<name>A0ABQ7W7V3_SOLTU</name>
<protein>
    <recommendedName>
        <fullName evidence="1">RNA-directed DNA polymerase</fullName>
        <ecNumber evidence="1">2.7.7.49</ecNumber>
    </recommendedName>
</protein>
<accession>A0ABQ7W7V3</accession>
<dbReference type="Gene3D" id="2.40.70.10">
    <property type="entry name" value="Acid Proteases"/>
    <property type="match status" value="1"/>
</dbReference>
<keyword evidence="8" id="KW-0255">Endonuclease</keyword>
<dbReference type="InterPro" id="IPR001584">
    <property type="entry name" value="Integrase_cat-core"/>
</dbReference>
<dbReference type="EMBL" id="JAIVGD010000003">
    <property type="protein sequence ID" value="KAH0776371.1"/>
    <property type="molecule type" value="Genomic_DNA"/>
</dbReference>
<proteinExistence type="predicted"/>
<keyword evidence="11" id="KW-0229">DNA integration</keyword>
<dbReference type="CDD" id="cd09274">
    <property type="entry name" value="RNase_HI_RT_Ty3"/>
    <property type="match status" value="1"/>
</dbReference>
<feature type="compositionally biased region" description="Polar residues" evidence="17">
    <location>
        <begin position="218"/>
        <end position="233"/>
    </location>
</feature>
<evidence type="ECO:0000256" key="1">
    <source>
        <dbReference type="ARBA" id="ARBA00012493"/>
    </source>
</evidence>
<dbReference type="SUPFAM" id="SSF56672">
    <property type="entry name" value="DNA/RNA polymerases"/>
    <property type="match status" value="1"/>
</dbReference>
<evidence type="ECO:0000313" key="20">
    <source>
        <dbReference type="EMBL" id="KAH0776371.1"/>
    </source>
</evidence>
<evidence type="ECO:0000256" key="14">
    <source>
        <dbReference type="ARBA" id="ARBA00023125"/>
    </source>
</evidence>
<feature type="region of interest" description="Disordered" evidence="17">
    <location>
        <begin position="112"/>
        <end position="158"/>
    </location>
</feature>
<evidence type="ECO:0000256" key="9">
    <source>
        <dbReference type="ARBA" id="ARBA00022801"/>
    </source>
</evidence>
<evidence type="ECO:0000256" key="11">
    <source>
        <dbReference type="ARBA" id="ARBA00022908"/>
    </source>
</evidence>
<evidence type="ECO:0000256" key="16">
    <source>
        <dbReference type="PROSITE-ProRule" id="PRU00047"/>
    </source>
</evidence>
<dbReference type="CDD" id="cd00303">
    <property type="entry name" value="retropepsin_like"/>
    <property type="match status" value="1"/>
</dbReference>
<dbReference type="EC" id="2.7.7.49" evidence="1"/>
<keyword evidence="6" id="KW-0479">Metal-binding</keyword>
<keyword evidence="9" id="KW-0378">Hydrolase</keyword>
<dbReference type="Gene3D" id="4.10.60.10">
    <property type="entry name" value="Zinc finger, CCHC-type"/>
    <property type="match status" value="1"/>
</dbReference>
<keyword evidence="2" id="KW-0645">Protease</keyword>
<comment type="caution">
    <text evidence="20">The sequence shown here is derived from an EMBL/GenBank/DDBJ whole genome shotgun (WGS) entry which is preliminary data.</text>
</comment>
<evidence type="ECO:0000256" key="6">
    <source>
        <dbReference type="ARBA" id="ARBA00022723"/>
    </source>
</evidence>
<dbReference type="Pfam" id="PF00078">
    <property type="entry name" value="RVT_1"/>
    <property type="match status" value="1"/>
</dbReference>
<keyword evidence="13" id="KW-0239">DNA-directed DNA polymerase</keyword>
<keyword evidence="21" id="KW-1185">Reference proteome</keyword>
<evidence type="ECO:0000256" key="5">
    <source>
        <dbReference type="ARBA" id="ARBA00022722"/>
    </source>
</evidence>